<dbReference type="InterPro" id="IPR025932">
    <property type="entry name" value="Trypano_VSG_B_N_dom"/>
</dbReference>
<keyword evidence="4" id="KW-0336">GPI-anchor</keyword>
<keyword evidence="5 10" id="KW-0732">Signal</keyword>
<sequence length="524" mass="55542">MFLAITLGIVFSASSATAANENSKEYGLMCALTKLSTQEIPQVELLSSDGESKRSVTEEVNSAMVAIARLNLTVMSKKRLAVLEKLAPANPGSKIVAELPGKELFSGVSAETLNQILEVYRTQKKGGAQEEAFTKLFHRPADEATAEKISAIFAVLAAKATAVADTITKKEQKLQLLRQQARQALLTALYGGDWKTIKTTEDDNPTKAVAKPADSSKFPFATGGRDAHCKPGTAAANTAGDALAADLVCLCTGSNSDSTEGKKHCTTTEINGVTPIDSAQARTHAKATYIALYDACKFSTTAGSLTQLAQQLTSKKDALLGTMGTKVITTSNAPDDATDLKKTKNFLGMFVADGNTAAACATDADNAQTTAGKGVCVDYTRRLATDDGIKWSKAIDDAANKLNEAASIAGDVSRSVEQLHGIENQMQALLLMGDSLAPPVAAVSNGQQKEATVKQQNKCKAENKTADECPSDHCDYNKEKGCTAKPASETTAAGTGEGAADRNRRGSCRRANLKMYWTRYQREM</sequence>
<keyword evidence="3" id="KW-1003">Cell membrane</keyword>
<keyword evidence="6" id="KW-0472">Membrane</keyword>
<evidence type="ECO:0000256" key="2">
    <source>
        <dbReference type="ARBA" id="ARBA00004609"/>
    </source>
</evidence>
<dbReference type="GO" id="GO:0005886">
    <property type="term" value="C:plasma membrane"/>
    <property type="evidence" value="ECO:0007669"/>
    <property type="project" value="UniProtKB-SubCell"/>
</dbReference>
<evidence type="ECO:0000256" key="7">
    <source>
        <dbReference type="ARBA" id="ARBA00023180"/>
    </source>
</evidence>
<feature type="chain" id="PRO_5009235073" evidence="10">
    <location>
        <begin position="19"/>
        <end position="524"/>
    </location>
</feature>
<evidence type="ECO:0000256" key="4">
    <source>
        <dbReference type="ARBA" id="ARBA00022622"/>
    </source>
</evidence>
<comment type="function">
    <text evidence="1">VSG forms a coat on the surface of the parasite. The trypanosome evades the immune response of the host by expressing a series of antigenically distinct VSGs from an estimated 1000 VSG genes.</text>
</comment>
<evidence type="ECO:0000259" key="11">
    <source>
        <dbReference type="Pfam" id="PF13206"/>
    </source>
</evidence>
<comment type="caution">
    <text evidence="12">The sequence shown here is derived from an EMBL/GenBank/DDBJ whole genome shotgun (WGS) entry which is preliminary data.</text>
</comment>
<evidence type="ECO:0000256" key="5">
    <source>
        <dbReference type="ARBA" id="ARBA00022729"/>
    </source>
</evidence>
<evidence type="ECO:0000256" key="1">
    <source>
        <dbReference type="ARBA" id="ARBA00002523"/>
    </source>
</evidence>
<proteinExistence type="predicted"/>
<evidence type="ECO:0000313" key="13">
    <source>
        <dbReference type="Proteomes" id="UP000195570"/>
    </source>
</evidence>
<dbReference type="VEuPathDB" id="TriTrypDB:TEOVI_000753600"/>
<feature type="region of interest" description="Disordered" evidence="9">
    <location>
        <begin position="481"/>
        <end position="505"/>
    </location>
</feature>
<keyword evidence="8" id="KW-0449">Lipoprotein</keyword>
<evidence type="ECO:0000256" key="3">
    <source>
        <dbReference type="ARBA" id="ARBA00022475"/>
    </source>
</evidence>
<organism evidence="12 13">
    <name type="scientific">Trypanosoma equiperdum</name>
    <dbReference type="NCBI Taxonomy" id="5694"/>
    <lineage>
        <taxon>Eukaryota</taxon>
        <taxon>Discoba</taxon>
        <taxon>Euglenozoa</taxon>
        <taxon>Kinetoplastea</taxon>
        <taxon>Metakinetoplastina</taxon>
        <taxon>Trypanosomatida</taxon>
        <taxon>Trypanosomatidae</taxon>
        <taxon>Trypanosoma</taxon>
    </lineage>
</organism>
<gene>
    <name evidence="12" type="ORF">TEOVI_000753600</name>
</gene>
<reference evidence="12" key="1">
    <citation type="submission" date="2016-09" db="EMBL/GenBank/DDBJ databases">
        <authorList>
            <person name="Hebert L."/>
            <person name="Moumen B."/>
        </authorList>
    </citation>
    <scope>NUCLEOTIDE SEQUENCE [LARGE SCALE GENOMIC DNA]</scope>
    <source>
        <strain evidence="12">OVI</strain>
    </source>
</reference>
<feature type="domain" description="Trypanosome variant surface glycoprotein B-type N-terminal" evidence="11">
    <location>
        <begin position="12"/>
        <end position="418"/>
    </location>
</feature>
<dbReference type="Proteomes" id="UP000195570">
    <property type="component" value="Unassembled WGS sequence"/>
</dbReference>
<evidence type="ECO:0000256" key="6">
    <source>
        <dbReference type="ARBA" id="ARBA00023136"/>
    </source>
</evidence>
<dbReference type="GeneID" id="92381470"/>
<dbReference type="Pfam" id="PF13206">
    <property type="entry name" value="VSG_B"/>
    <property type="match status" value="1"/>
</dbReference>
<keyword evidence="7" id="KW-0325">Glycoprotein</keyword>
<evidence type="ECO:0000256" key="9">
    <source>
        <dbReference type="SAM" id="MobiDB-lite"/>
    </source>
</evidence>
<feature type="signal peptide" evidence="10">
    <location>
        <begin position="1"/>
        <end position="18"/>
    </location>
</feature>
<keyword evidence="13" id="KW-1185">Reference proteome</keyword>
<name>A0A1G4I0Q2_TRYEQ</name>
<evidence type="ECO:0000256" key="10">
    <source>
        <dbReference type="SAM" id="SignalP"/>
    </source>
</evidence>
<comment type="subcellular location">
    <subcellularLocation>
        <location evidence="2">Cell membrane</location>
        <topology evidence="2">Lipid-anchor</topology>
        <topology evidence="2">GPI-anchor</topology>
    </subcellularLocation>
</comment>
<evidence type="ECO:0000313" key="12">
    <source>
        <dbReference type="EMBL" id="SCU65271.1"/>
    </source>
</evidence>
<evidence type="ECO:0000256" key="8">
    <source>
        <dbReference type="ARBA" id="ARBA00023288"/>
    </source>
</evidence>
<dbReference type="GO" id="GO:0098552">
    <property type="term" value="C:side of membrane"/>
    <property type="evidence" value="ECO:0007669"/>
    <property type="project" value="UniProtKB-KW"/>
</dbReference>
<accession>A0A1G4I0Q2</accession>
<protein>
    <submittedName>
        <fullName evidence="12">Trypanosomal VSG domain containing protein, putative</fullName>
    </submittedName>
</protein>
<dbReference type="AlphaFoldDB" id="A0A1G4I0Q2"/>
<dbReference type="RefSeq" id="XP_067076898.1">
    <property type="nucleotide sequence ID" value="XM_067220797.1"/>
</dbReference>
<dbReference type="EMBL" id="CZPT02000259">
    <property type="protein sequence ID" value="SCU65271.1"/>
    <property type="molecule type" value="Genomic_DNA"/>
</dbReference>